<protein>
    <submittedName>
        <fullName evidence="3">FERM domain-containing protein 5</fullName>
    </submittedName>
</protein>
<reference evidence="4" key="1">
    <citation type="journal article" date="2017" name="bioRxiv">
        <title>Comparative analysis of the genomes of Stylophora pistillata and Acropora digitifera provides evidence for extensive differences between species of corals.</title>
        <authorList>
            <person name="Voolstra C.R."/>
            <person name="Li Y."/>
            <person name="Liew Y.J."/>
            <person name="Baumgarten S."/>
            <person name="Zoccola D."/>
            <person name="Flot J.-F."/>
            <person name="Tambutte S."/>
            <person name="Allemand D."/>
            <person name="Aranda M."/>
        </authorList>
    </citation>
    <scope>NUCLEOTIDE SEQUENCE [LARGE SCALE GENOMIC DNA]</scope>
</reference>
<keyword evidence="4" id="KW-1185">Reference proteome</keyword>
<dbReference type="InterPro" id="IPR014847">
    <property type="entry name" value="FA"/>
</dbReference>
<sequence>MIKFGSRSNLEGEFQCKVSLLDDTELTCDFKRDVKGQAVFDEVCKTLDLLEKDYFGLRFVDDAKQRHWLDPSKSVIRQMKTLKPPYKLFFRVKFYAVDPSVLHEEITRYQFFLQVKRDILHGRLLCSFNDLVELGAYIVQGEIGDYDPDDHGDSYVSEFRIVPKQSDKLEKKIMEIHKQLAGQVPSVAEKNFLGKVKALDMYGVDPHPCKDQDNVQLYLGLTPGGIAIIREGKKVSGFVWSEVLKCTYENKVFYVQVQKDARKANYGFRLPDPLACKHLWKCAVEHLAFYSHSESSVAKPKRKALSPQRLFRRSKHKYIGPTQDQLIAESEKISRPEPLIKRAPSVRISRRIKVPSDSISESTGVLNLPNTPNGQASGDITANEESELKKFETSVFPPSPPPDETVTSFEMTDAPPTTNHVGPDVSPSNEVTTKRAAPSHAEVENYGFKMFIFIMFILALIMIPIAIVWETRKSYIKSTDAYKGLAKWVFRSFGYKI</sequence>
<dbReference type="SMART" id="SM00295">
    <property type="entry name" value="B41"/>
    <property type="match status" value="1"/>
</dbReference>
<dbReference type="GO" id="GO:0005856">
    <property type="term" value="C:cytoskeleton"/>
    <property type="evidence" value="ECO:0007669"/>
    <property type="project" value="TreeGrafter"/>
</dbReference>
<dbReference type="PROSITE" id="PS50057">
    <property type="entry name" value="FERM_3"/>
    <property type="match status" value="1"/>
</dbReference>
<dbReference type="Pfam" id="PF09380">
    <property type="entry name" value="FERM_C"/>
    <property type="match status" value="1"/>
</dbReference>
<dbReference type="SMART" id="SM01195">
    <property type="entry name" value="FA"/>
    <property type="match status" value="1"/>
</dbReference>
<dbReference type="PRINTS" id="PR00935">
    <property type="entry name" value="BAND41"/>
</dbReference>
<dbReference type="CDD" id="cd14473">
    <property type="entry name" value="FERM_B-lobe"/>
    <property type="match status" value="1"/>
</dbReference>
<dbReference type="SUPFAM" id="SSF50729">
    <property type="entry name" value="PH domain-like"/>
    <property type="match status" value="1"/>
</dbReference>
<dbReference type="InterPro" id="IPR014352">
    <property type="entry name" value="FERM/acyl-CoA-bd_prot_sf"/>
</dbReference>
<dbReference type="Gene3D" id="2.30.29.30">
    <property type="entry name" value="Pleckstrin-homology domain (PH domain)/Phosphotyrosine-binding domain (PTB)"/>
    <property type="match status" value="1"/>
</dbReference>
<dbReference type="SUPFAM" id="SSF54236">
    <property type="entry name" value="Ubiquitin-like"/>
    <property type="match status" value="1"/>
</dbReference>
<feature type="transmembrane region" description="Helical" evidence="1">
    <location>
        <begin position="446"/>
        <end position="469"/>
    </location>
</feature>
<dbReference type="Gene3D" id="3.10.20.90">
    <property type="entry name" value="Phosphatidylinositol 3-kinase Catalytic Subunit, Chain A, domain 1"/>
    <property type="match status" value="1"/>
</dbReference>
<gene>
    <name evidence="3" type="primary">Frmd5</name>
    <name evidence="3" type="ORF">AWC38_SpisGene7594</name>
</gene>
<dbReference type="InterPro" id="IPR000299">
    <property type="entry name" value="FERM_domain"/>
</dbReference>
<dbReference type="AlphaFoldDB" id="A0A2B4SF87"/>
<keyword evidence="1" id="KW-0472">Membrane</keyword>
<dbReference type="InterPro" id="IPR019747">
    <property type="entry name" value="FERM_CS"/>
</dbReference>
<dbReference type="InterPro" id="IPR011993">
    <property type="entry name" value="PH-like_dom_sf"/>
</dbReference>
<dbReference type="Gene3D" id="1.20.80.10">
    <property type="match status" value="1"/>
</dbReference>
<dbReference type="PROSITE" id="PS00660">
    <property type="entry name" value="FERM_1"/>
    <property type="match status" value="1"/>
</dbReference>
<dbReference type="Proteomes" id="UP000225706">
    <property type="component" value="Unassembled WGS sequence"/>
</dbReference>
<feature type="domain" description="FERM" evidence="2">
    <location>
        <begin position="14"/>
        <end position="294"/>
    </location>
</feature>
<evidence type="ECO:0000256" key="1">
    <source>
        <dbReference type="SAM" id="Phobius"/>
    </source>
</evidence>
<evidence type="ECO:0000313" key="3">
    <source>
        <dbReference type="EMBL" id="PFX27713.1"/>
    </source>
</evidence>
<dbReference type="Pfam" id="PF09379">
    <property type="entry name" value="FERM_N"/>
    <property type="match status" value="1"/>
</dbReference>
<dbReference type="PANTHER" id="PTHR23280:SF32">
    <property type="entry name" value="FI22325P1"/>
    <property type="match status" value="1"/>
</dbReference>
<comment type="caution">
    <text evidence="3">The sequence shown here is derived from an EMBL/GenBank/DDBJ whole genome shotgun (WGS) entry which is preliminary data.</text>
</comment>
<dbReference type="FunFam" id="1.20.80.10:FF:000006">
    <property type="entry name" value="FERM domain-containing protein 5 isoform X1"/>
    <property type="match status" value="1"/>
</dbReference>
<dbReference type="OrthoDB" id="6266673at2759"/>
<dbReference type="CDD" id="cd17102">
    <property type="entry name" value="FERM_F1_FRMD3"/>
    <property type="match status" value="1"/>
</dbReference>
<accession>A0A2B4SF87</accession>
<dbReference type="EMBL" id="LSMT01000097">
    <property type="protein sequence ID" value="PFX27713.1"/>
    <property type="molecule type" value="Genomic_DNA"/>
</dbReference>
<dbReference type="FunFam" id="3.10.20.90:FF:000002">
    <property type="entry name" value="Erythrocyte protein band 4.1-like 3"/>
    <property type="match status" value="1"/>
</dbReference>
<dbReference type="Pfam" id="PF00373">
    <property type="entry name" value="FERM_M"/>
    <property type="match status" value="1"/>
</dbReference>
<name>A0A2B4SF87_STYPI</name>
<dbReference type="InterPro" id="IPR018979">
    <property type="entry name" value="FERM_N"/>
</dbReference>
<dbReference type="FunFam" id="2.30.29.30:FF:000002">
    <property type="entry name" value="Band 4.1-like protein 5 isoform 1"/>
    <property type="match status" value="1"/>
</dbReference>
<dbReference type="InterPro" id="IPR019748">
    <property type="entry name" value="FERM_central"/>
</dbReference>
<evidence type="ECO:0000313" key="4">
    <source>
        <dbReference type="Proteomes" id="UP000225706"/>
    </source>
</evidence>
<dbReference type="SMART" id="SM01196">
    <property type="entry name" value="FERM_C"/>
    <property type="match status" value="1"/>
</dbReference>
<dbReference type="InterPro" id="IPR035963">
    <property type="entry name" value="FERM_2"/>
</dbReference>
<dbReference type="InterPro" id="IPR019749">
    <property type="entry name" value="Band_41_domain"/>
</dbReference>
<keyword evidence="1" id="KW-1133">Transmembrane helix</keyword>
<organism evidence="3 4">
    <name type="scientific">Stylophora pistillata</name>
    <name type="common">Smooth cauliflower coral</name>
    <dbReference type="NCBI Taxonomy" id="50429"/>
    <lineage>
        <taxon>Eukaryota</taxon>
        <taxon>Metazoa</taxon>
        <taxon>Cnidaria</taxon>
        <taxon>Anthozoa</taxon>
        <taxon>Hexacorallia</taxon>
        <taxon>Scleractinia</taxon>
        <taxon>Astrocoeniina</taxon>
        <taxon>Pocilloporidae</taxon>
        <taxon>Stylophora</taxon>
    </lineage>
</organism>
<evidence type="ECO:0000259" key="2">
    <source>
        <dbReference type="PROSITE" id="PS50057"/>
    </source>
</evidence>
<dbReference type="PANTHER" id="PTHR23280">
    <property type="entry name" value="4.1 G PROTEIN"/>
    <property type="match status" value="1"/>
</dbReference>
<dbReference type="GO" id="GO:0031032">
    <property type="term" value="P:actomyosin structure organization"/>
    <property type="evidence" value="ECO:0007669"/>
    <property type="project" value="TreeGrafter"/>
</dbReference>
<dbReference type="SUPFAM" id="SSF47031">
    <property type="entry name" value="Second domain of FERM"/>
    <property type="match status" value="1"/>
</dbReference>
<dbReference type="InterPro" id="IPR029071">
    <property type="entry name" value="Ubiquitin-like_domsf"/>
</dbReference>
<dbReference type="InterPro" id="IPR018980">
    <property type="entry name" value="FERM_PH-like_C"/>
</dbReference>
<proteinExistence type="predicted"/>
<dbReference type="STRING" id="50429.A0A2B4SF87"/>
<keyword evidence="1" id="KW-0812">Transmembrane</keyword>